<keyword evidence="3" id="KW-0418">Kinase</keyword>
<comment type="caution">
    <text evidence="3">The sequence shown here is derived from an EMBL/GenBank/DDBJ whole genome shotgun (WGS) entry which is preliminary data.</text>
</comment>
<proteinExistence type="predicted"/>
<keyword evidence="1" id="KW-0723">Serine/threonine-protein kinase</keyword>
<dbReference type="PANTHER" id="PTHR35526">
    <property type="entry name" value="ANTI-SIGMA-F FACTOR RSBW-RELATED"/>
    <property type="match status" value="1"/>
</dbReference>
<evidence type="ECO:0000259" key="2">
    <source>
        <dbReference type="Pfam" id="PF13581"/>
    </source>
</evidence>
<protein>
    <submittedName>
        <fullName evidence="3">Two-component sensor histidine kinase</fullName>
    </submittedName>
</protein>
<dbReference type="Proteomes" id="UP000569329">
    <property type="component" value="Unassembled WGS sequence"/>
</dbReference>
<dbReference type="PANTHER" id="PTHR35526:SF3">
    <property type="entry name" value="ANTI-SIGMA-F FACTOR RSBW"/>
    <property type="match status" value="1"/>
</dbReference>
<accession>A0A839DPZ2</accession>
<dbReference type="InterPro" id="IPR050267">
    <property type="entry name" value="Anti-sigma-factor_SerPK"/>
</dbReference>
<evidence type="ECO:0000256" key="1">
    <source>
        <dbReference type="ARBA" id="ARBA00022527"/>
    </source>
</evidence>
<evidence type="ECO:0000313" key="3">
    <source>
        <dbReference type="EMBL" id="MBA8822809.1"/>
    </source>
</evidence>
<dbReference type="InterPro" id="IPR003594">
    <property type="entry name" value="HATPase_dom"/>
</dbReference>
<dbReference type="AlphaFoldDB" id="A0A839DPZ2"/>
<reference evidence="3 4" key="1">
    <citation type="submission" date="2020-07" db="EMBL/GenBank/DDBJ databases">
        <title>Sequencing the genomes of 1000 actinobacteria strains.</title>
        <authorList>
            <person name="Klenk H.-P."/>
        </authorList>
    </citation>
    <scope>NUCLEOTIDE SEQUENCE [LARGE SCALE GENOMIC DNA]</scope>
    <source>
        <strain evidence="3 4">DSM 45975</strain>
    </source>
</reference>
<dbReference type="CDD" id="cd16936">
    <property type="entry name" value="HATPase_RsbW-like"/>
    <property type="match status" value="1"/>
</dbReference>
<dbReference type="SUPFAM" id="SSF55874">
    <property type="entry name" value="ATPase domain of HSP90 chaperone/DNA topoisomerase II/histidine kinase"/>
    <property type="match status" value="1"/>
</dbReference>
<organism evidence="3 4">
    <name type="scientific">Halosaccharopolyspora lacisalsi</name>
    <dbReference type="NCBI Taxonomy" id="1000566"/>
    <lineage>
        <taxon>Bacteria</taxon>
        <taxon>Bacillati</taxon>
        <taxon>Actinomycetota</taxon>
        <taxon>Actinomycetes</taxon>
        <taxon>Pseudonocardiales</taxon>
        <taxon>Pseudonocardiaceae</taxon>
        <taxon>Halosaccharopolyspora</taxon>
    </lineage>
</organism>
<dbReference type="InterPro" id="IPR036890">
    <property type="entry name" value="HATPase_C_sf"/>
</dbReference>
<gene>
    <name evidence="3" type="ORF">FHX42_000138</name>
</gene>
<keyword evidence="3" id="KW-0808">Transferase</keyword>
<name>A0A839DPZ2_9PSEU</name>
<feature type="domain" description="Histidine kinase/HSP90-like ATPase" evidence="2">
    <location>
        <begin position="2"/>
        <end position="97"/>
    </location>
</feature>
<dbReference type="Pfam" id="PF13581">
    <property type="entry name" value="HATPase_c_2"/>
    <property type="match status" value="1"/>
</dbReference>
<dbReference type="GO" id="GO:0004674">
    <property type="term" value="F:protein serine/threonine kinase activity"/>
    <property type="evidence" value="ECO:0007669"/>
    <property type="project" value="UniProtKB-KW"/>
</dbReference>
<evidence type="ECO:0000313" key="4">
    <source>
        <dbReference type="Proteomes" id="UP000569329"/>
    </source>
</evidence>
<keyword evidence="4" id="KW-1185">Reference proteome</keyword>
<dbReference type="EMBL" id="JACGWZ010000001">
    <property type="protein sequence ID" value="MBA8822809.1"/>
    <property type="molecule type" value="Genomic_DNA"/>
</dbReference>
<dbReference type="Gene3D" id="3.30.565.10">
    <property type="entry name" value="Histidine kinase-like ATPase, C-terminal domain"/>
    <property type="match status" value="1"/>
</dbReference>
<sequence length="103" mass="10940">MGLSADSVEALGLASYEAMANVVEHAYTDGEGELDLTAVLLPAENRVRVTVSDRGAWTTPPAQSDVRKGRGLPLIHHLAEEAEVIAVADGTMVRMWWSIPAAG</sequence>